<evidence type="ECO:0000256" key="2">
    <source>
        <dbReference type="ARBA" id="ARBA00007783"/>
    </source>
</evidence>
<proteinExistence type="inferred from homology"/>
<feature type="transmembrane region" description="Helical" evidence="9">
    <location>
        <begin position="164"/>
        <end position="185"/>
    </location>
</feature>
<keyword evidence="5 9" id="KW-0812">Transmembrane</keyword>
<keyword evidence="6 9" id="KW-1133">Transmembrane helix</keyword>
<keyword evidence="7" id="KW-0625">Polysaccharide transport</keyword>
<evidence type="ECO:0000256" key="6">
    <source>
        <dbReference type="ARBA" id="ARBA00022989"/>
    </source>
</evidence>
<feature type="domain" description="ABC transmembrane type-2" evidence="10">
    <location>
        <begin position="52"/>
        <end position="277"/>
    </location>
</feature>
<keyword evidence="12" id="KW-1185">Reference proteome</keyword>
<reference evidence="12" key="1">
    <citation type="submission" date="2017-02" db="EMBL/GenBank/DDBJ databases">
        <authorList>
            <person name="Varghese N."/>
            <person name="Submissions S."/>
        </authorList>
    </citation>
    <scope>NUCLEOTIDE SEQUENCE [LARGE SCALE GENOMIC DNA]</scope>
    <source>
        <strain evidence="12">ATCC 27094</strain>
    </source>
</reference>
<evidence type="ECO:0000256" key="7">
    <source>
        <dbReference type="ARBA" id="ARBA00023047"/>
    </source>
</evidence>
<dbReference type="InterPro" id="IPR013525">
    <property type="entry name" value="ABC2_TM"/>
</dbReference>
<dbReference type="AlphaFoldDB" id="A0A1T4TCL4"/>
<organism evidence="11 12">
    <name type="scientific">Enhydrobacter aerosaccus</name>
    <dbReference type="NCBI Taxonomy" id="225324"/>
    <lineage>
        <taxon>Bacteria</taxon>
        <taxon>Pseudomonadati</taxon>
        <taxon>Pseudomonadota</taxon>
        <taxon>Alphaproteobacteria</taxon>
        <taxon>Hyphomicrobiales</taxon>
        <taxon>Enhydrobacter</taxon>
    </lineage>
</organism>
<feature type="transmembrane region" description="Helical" evidence="9">
    <location>
        <begin position="228"/>
        <end position="247"/>
    </location>
</feature>
<dbReference type="GO" id="GO:0015920">
    <property type="term" value="P:lipopolysaccharide transport"/>
    <property type="evidence" value="ECO:0007669"/>
    <property type="project" value="TreeGrafter"/>
</dbReference>
<dbReference type="PROSITE" id="PS51012">
    <property type="entry name" value="ABC_TM2"/>
    <property type="match status" value="1"/>
</dbReference>
<dbReference type="GO" id="GO:0005886">
    <property type="term" value="C:plasma membrane"/>
    <property type="evidence" value="ECO:0007669"/>
    <property type="project" value="UniProtKB-SubCell"/>
</dbReference>
<feature type="transmembrane region" description="Helical" evidence="9">
    <location>
        <begin position="254"/>
        <end position="274"/>
    </location>
</feature>
<keyword evidence="3 9" id="KW-0813">Transport</keyword>
<evidence type="ECO:0000313" key="12">
    <source>
        <dbReference type="Proteomes" id="UP000190092"/>
    </source>
</evidence>
<evidence type="ECO:0000256" key="4">
    <source>
        <dbReference type="ARBA" id="ARBA00022475"/>
    </source>
</evidence>
<dbReference type="Pfam" id="PF01061">
    <property type="entry name" value="ABC2_membrane"/>
    <property type="match status" value="1"/>
</dbReference>
<feature type="transmembrane region" description="Helical" evidence="9">
    <location>
        <begin position="51"/>
        <end position="70"/>
    </location>
</feature>
<dbReference type="GO" id="GO:0015774">
    <property type="term" value="P:polysaccharide transport"/>
    <property type="evidence" value="ECO:0007669"/>
    <property type="project" value="UniProtKB-KW"/>
</dbReference>
<dbReference type="Proteomes" id="UP000190092">
    <property type="component" value="Unassembled WGS sequence"/>
</dbReference>
<keyword evidence="7" id="KW-0762">Sugar transport</keyword>
<feature type="transmembrane region" description="Helical" evidence="9">
    <location>
        <begin position="90"/>
        <end position="109"/>
    </location>
</feature>
<evidence type="ECO:0000256" key="3">
    <source>
        <dbReference type="ARBA" id="ARBA00022448"/>
    </source>
</evidence>
<comment type="similarity">
    <text evidence="2 9">Belongs to the ABC-2 integral membrane protein family.</text>
</comment>
<dbReference type="EMBL" id="FUWJ01000015">
    <property type="protein sequence ID" value="SKA37888.1"/>
    <property type="molecule type" value="Genomic_DNA"/>
</dbReference>
<evidence type="ECO:0000256" key="1">
    <source>
        <dbReference type="ARBA" id="ARBA00004651"/>
    </source>
</evidence>
<keyword evidence="8 9" id="KW-0472">Membrane</keyword>
<evidence type="ECO:0000256" key="8">
    <source>
        <dbReference type="ARBA" id="ARBA00023136"/>
    </source>
</evidence>
<evidence type="ECO:0000259" key="10">
    <source>
        <dbReference type="PROSITE" id="PS51012"/>
    </source>
</evidence>
<dbReference type="InterPro" id="IPR047817">
    <property type="entry name" value="ABC2_TM_bact-type"/>
</dbReference>
<dbReference type="STRING" id="225324.SAMN02745126_05973"/>
<evidence type="ECO:0000313" key="11">
    <source>
        <dbReference type="EMBL" id="SKA37888.1"/>
    </source>
</evidence>
<accession>A0A1T4TCL4</accession>
<protein>
    <recommendedName>
        <fullName evidence="9">Transport permease protein</fullName>
    </recommendedName>
</protein>
<dbReference type="GO" id="GO:0140359">
    <property type="term" value="F:ABC-type transporter activity"/>
    <property type="evidence" value="ECO:0007669"/>
    <property type="project" value="InterPro"/>
</dbReference>
<name>A0A1T4TCL4_9HYPH</name>
<dbReference type="PANTHER" id="PTHR30413:SF10">
    <property type="entry name" value="CAPSULE POLYSACCHARIDE EXPORT INNER-MEMBRANE PROTEIN CTRC"/>
    <property type="match status" value="1"/>
</dbReference>
<feature type="transmembrane region" description="Helical" evidence="9">
    <location>
        <begin position="197"/>
        <end position="216"/>
    </location>
</feature>
<sequence length="285" mass="32039">MDGRTVVAQRRGPLARIGRFLAEPFKDAWHHRDLLLAILQRELAERFKGSVAGWVWAVTAPLLSLIVYTVAFSGAVRLPSGEVSGSNFDYALFIFGGLIAFNFFSEMAYRAPSLLHEYAHFIKQTMFPAEMLPIISTLRATAYASIGLVLMLVAQLVLTGTLHWTVLLLPIWYIPFIAFLIGMTWTLSAMGAFTRDTAYLMMTVAPLLMFATPVFYSTDQMSETLKLVFYINILTGFIEVLRDIVVFGQLPNPLVCAWVLFLSVATFYFGFWFFGKQRDGIADVI</sequence>
<evidence type="ECO:0000256" key="9">
    <source>
        <dbReference type="RuleBase" id="RU361157"/>
    </source>
</evidence>
<evidence type="ECO:0000256" key="5">
    <source>
        <dbReference type="ARBA" id="ARBA00022692"/>
    </source>
</evidence>
<feature type="transmembrane region" description="Helical" evidence="9">
    <location>
        <begin position="140"/>
        <end position="158"/>
    </location>
</feature>
<dbReference type="PANTHER" id="PTHR30413">
    <property type="entry name" value="INNER MEMBRANE TRANSPORT PERMEASE"/>
    <property type="match status" value="1"/>
</dbReference>
<keyword evidence="4 9" id="KW-1003">Cell membrane</keyword>
<gene>
    <name evidence="11" type="ORF">SAMN02745126_05973</name>
</gene>
<comment type="subcellular location">
    <subcellularLocation>
        <location evidence="9">Cell inner membrane</location>
        <topology evidence="9">Multi-pass membrane protein</topology>
    </subcellularLocation>
    <subcellularLocation>
        <location evidence="1">Cell membrane</location>
        <topology evidence="1">Multi-pass membrane protein</topology>
    </subcellularLocation>
</comment>